<dbReference type="Gene3D" id="3.40.50.720">
    <property type="entry name" value="NAD(P)-binding Rossmann-like Domain"/>
    <property type="match status" value="1"/>
</dbReference>
<dbReference type="InterPro" id="IPR036291">
    <property type="entry name" value="NAD(P)-bd_dom_sf"/>
</dbReference>
<dbReference type="InterPro" id="IPR002347">
    <property type="entry name" value="SDR_fam"/>
</dbReference>
<sequence>MSTGTNGRVTVISGGTDGMGRALALARLARGDRVVAIGSNPDKGRTLPDGITFLRADLTSIAETRRVIATVRERWPVVDALALFANRPTPQRVSTVDGLEATFALYYLSRHLLGHGLRDALDRAPTPVIVNVAGVGITKGAIQWDDLQLRRRYRMITAQLQAGRANDLLGVDFATTSGARARYVLYHPGFTRSGDLSPLPAPLRAVIRVAAKVAARPVEASVRPVVDWIDAPPAAPLTAVDRGRSVPLDLPTLDPAAAARLATVTAELLEATGPGTDGTP</sequence>
<dbReference type="PANTHER" id="PTHR47534:SF3">
    <property type="entry name" value="ALCOHOL DEHYDROGENASE-LIKE C-TERMINAL DOMAIN-CONTAINING PROTEIN"/>
    <property type="match status" value="1"/>
</dbReference>
<dbReference type="PANTHER" id="PTHR47534">
    <property type="entry name" value="YALI0E05731P"/>
    <property type="match status" value="1"/>
</dbReference>
<dbReference type="InterPro" id="IPR052228">
    <property type="entry name" value="Sec_Metab_Biosynth_Oxidored"/>
</dbReference>
<evidence type="ECO:0008006" key="4">
    <source>
        <dbReference type="Google" id="ProtNLM"/>
    </source>
</evidence>
<keyword evidence="3" id="KW-1185">Reference proteome</keyword>
<accession>A0A919PEN8</accession>
<comment type="caution">
    <text evidence="2">The sequence shown here is derived from an EMBL/GenBank/DDBJ whole genome shotgun (WGS) entry which is preliminary data.</text>
</comment>
<evidence type="ECO:0000313" key="2">
    <source>
        <dbReference type="EMBL" id="GIG43411.1"/>
    </source>
</evidence>
<organism evidence="2 3">
    <name type="scientific">Dactylosporangium siamense</name>
    <dbReference type="NCBI Taxonomy" id="685454"/>
    <lineage>
        <taxon>Bacteria</taxon>
        <taxon>Bacillati</taxon>
        <taxon>Actinomycetota</taxon>
        <taxon>Actinomycetes</taxon>
        <taxon>Micromonosporales</taxon>
        <taxon>Micromonosporaceae</taxon>
        <taxon>Dactylosporangium</taxon>
    </lineage>
</organism>
<name>A0A919PEN8_9ACTN</name>
<proteinExistence type="predicted"/>
<protein>
    <recommendedName>
        <fullName evidence="4">SDR family NAD(P)-dependent oxidoreductase</fullName>
    </recommendedName>
</protein>
<dbReference type="EMBL" id="BONQ01000024">
    <property type="protein sequence ID" value="GIG43411.1"/>
    <property type="molecule type" value="Genomic_DNA"/>
</dbReference>
<keyword evidence="1" id="KW-0560">Oxidoreductase</keyword>
<dbReference type="AlphaFoldDB" id="A0A919PEN8"/>
<dbReference type="GO" id="GO:0016491">
    <property type="term" value="F:oxidoreductase activity"/>
    <property type="evidence" value="ECO:0007669"/>
    <property type="project" value="UniProtKB-KW"/>
</dbReference>
<dbReference type="SUPFAM" id="SSF51735">
    <property type="entry name" value="NAD(P)-binding Rossmann-fold domains"/>
    <property type="match status" value="1"/>
</dbReference>
<dbReference type="Pfam" id="PF00106">
    <property type="entry name" value="adh_short"/>
    <property type="match status" value="1"/>
</dbReference>
<reference evidence="2" key="1">
    <citation type="submission" date="2021-01" db="EMBL/GenBank/DDBJ databases">
        <title>Whole genome shotgun sequence of Dactylosporangium siamense NBRC 106093.</title>
        <authorList>
            <person name="Komaki H."/>
            <person name="Tamura T."/>
        </authorList>
    </citation>
    <scope>NUCLEOTIDE SEQUENCE</scope>
    <source>
        <strain evidence="2">NBRC 106093</strain>
    </source>
</reference>
<evidence type="ECO:0000313" key="3">
    <source>
        <dbReference type="Proteomes" id="UP000660611"/>
    </source>
</evidence>
<evidence type="ECO:0000256" key="1">
    <source>
        <dbReference type="ARBA" id="ARBA00023002"/>
    </source>
</evidence>
<dbReference type="Proteomes" id="UP000660611">
    <property type="component" value="Unassembled WGS sequence"/>
</dbReference>
<dbReference type="RefSeq" id="WP_239135749.1">
    <property type="nucleotide sequence ID" value="NZ_BAAAVW010000004.1"/>
</dbReference>
<gene>
    <name evidence="2" type="ORF">Dsi01nite_014520</name>
</gene>